<dbReference type="EMBL" id="BMAW01060662">
    <property type="protein sequence ID" value="GFT27309.1"/>
    <property type="molecule type" value="Genomic_DNA"/>
</dbReference>
<feature type="compositionally biased region" description="Low complexity" evidence="2">
    <location>
        <begin position="166"/>
        <end position="180"/>
    </location>
</feature>
<feature type="coiled-coil region" evidence="1">
    <location>
        <begin position="385"/>
        <end position="424"/>
    </location>
</feature>
<evidence type="ECO:0000259" key="3">
    <source>
        <dbReference type="PROSITE" id="PS50020"/>
    </source>
</evidence>
<keyword evidence="1" id="KW-0175">Coiled coil</keyword>
<feature type="compositionally biased region" description="Low complexity" evidence="2">
    <location>
        <begin position="305"/>
        <end position="315"/>
    </location>
</feature>
<dbReference type="PROSITE" id="PS50020">
    <property type="entry name" value="WW_DOMAIN_2"/>
    <property type="match status" value="1"/>
</dbReference>
<comment type="caution">
    <text evidence="4">The sequence shown here is derived from an EMBL/GenBank/DDBJ whole genome shotgun (WGS) entry which is preliminary data.</text>
</comment>
<organism evidence="4 5">
    <name type="scientific">Nephila pilipes</name>
    <name type="common">Giant wood spider</name>
    <name type="synonym">Nephila maculata</name>
    <dbReference type="NCBI Taxonomy" id="299642"/>
    <lineage>
        <taxon>Eukaryota</taxon>
        <taxon>Metazoa</taxon>
        <taxon>Ecdysozoa</taxon>
        <taxon>Arthropoda</taxon>
        <taxon>Chelicerata</taxon>
        <taxon>Arachnida</taxon>
        <taxon>Araneae</taxon>
        <taxon>Araneomorphae</taxon>
        <taxon>Entelegynae</taxon>
        <taxon>Araneoidea</taxon>
        <taxon>Nephilidae</taxon>
        <taxon>Nephila</taxon>
    </lineage>
</organism>
<feature type="compositionally biased region" description="Basic residues" evidence="2">
    <location>
        <begin position="316"/>
        <end position="329"/>
    </location>
</feature>
<feature type="region of interest" description="Disordered" evidence="2">
    <location>
        <begin position="277"/>
        <end position="339"/>
    </location>
</feature>
<accession>A0A8X6NPK7</accession>
<dbReference type="Gene3D" id="3.30.1470.10">
    <property type="entry name" value="Photosystem I PsaD, reaction center subunit II"/>
    <property type="match status" value="1"/>
</dbReference>
<evidence type="ECO:0000313" key="4">
    <source>
        <dbReference type="EMBL" id="GFT27309.1"/>
    </source>
</evidence>
<dbReference type="InterPro" id="IPR053233">
    <property type="entry name" value="ABRA-related"/>
</dbReference>
<dbReference type="InterPro" id="IPR001202">
    <property type="entry name" value="WW_dom"/>
</dbReference>
<dbReference type="SUPFAM" id="SSF51045">
    <property type="entry name" value="WW domain"/>
    <property type="match status" value="1"/>
</dbReference>
<dbReference type="Proteomes" id="UP000887013">
    <property type="component" value="Unassembled WGS sequence"/>
</dbReference>
<dbReference type="PANTHER" id="PTHR21715">
    <property type="entry name" value="RH04127P"/>
    <property type="match status" value="1"/>
</dbReference>
<feature type="region of interest" description="Disordered" evidence="2">
    <location>
        <begin position="115"/>
        <end position="260"/>
    </location>
</feature>
<proteinExistence type="predicted"/>
<protein>
    <recommendedName>
        <fullName evidence="3">WW domain-containing protein</fullName>
    </recommendedName>
</protein>
<name>A0A8X6NPK7_NEPPI</name>
<feature type="compositionally biased region" description="Polar residues" evidence="2">
    <location>
        <begin position="123"/>
        <end position="139"/>
    </location>
</feature>
<gene>
    <name evidence="4" type="primary">NCL1_22451</name>
    <name evidence="4" type="ORF">NPIL_311971</name>
</gene>
<feature type="coiled-coil region" evidence="1">
    <location>
        <begin position="448"/>
        <end position="505"/>
    </location>
</feature>
<evidence type="ECO:0000256" key="2">
    <source>
        <dbReference type="SAM" id="MobiDB-lite"/>
    </source>
</evidence>
<evidence type="ECO:0000256" key="1">
    <source>
        <dbReference type="SAM" id="Coils"/>
    </source>
</evidence>
<feature type="domain" description="WW" evidence="3">
    <location>
        <begin position="49"/>
        <end position="82"/>
    </location>
</feature>
<evidence type="ECO:0000313" key="5">
    <source>
        <dbReference type="Proteomes" id="UP000887013"/>
    </source>
</evidence>
<reference evidence="4" key="1">
    <citation type="submission" date="2020-08" db="EMBL/GenBank/DDBJ databases">
        <title>Multicomponent nature underlies the extraordinary mechanical properties of spider dragline silk.</title>
        <authorList>
            <person name="Kono N."/>
            <person name="Nakamura H."/>
            <person name="Mori M."/>
            <person name="Yoshida Y."/>
            <person name="Ohtoshi R."/>
            <person name="Malay A.D."/>
            <person name="Moran D.A.P."/>
            <person name="Tomita M."/>
            <person name="Numata K."/>
            <person name="Arakawa K."/>
        </authorList>
    </citation>
    <scope>NUCLEOTIDE SEQUENCE</scope>
</reference>
<sequence>MEKTEILIEDPSLGYELNEDDILQYAKQIGIDLQSEKHLIWIAEEGLAANVPEPWLILSDDKGRIFYSNYETGEKSWCHPLDKEYATLVTEERRKLLHSPLSYCGFESKLSSLSDAPPLSSSGKATPSSLKPASNSTTLSERKIDSGRFENRRGTKLAPVRLNALKMPAPSASPKSSRMSFMPKGSSLSKNIRRVNEEDQSANQIGGLRNRMTLSREDFNEDLNSDDDSKYSYEETDDDMNQSDGGSYFSPPHSTNDSPEALDINSLVQLGTKLPTRLETTKKVPKLQTLNEDQPPSLSLRKAGQPSLLKPLQQSSKKKTAPKYSKKSKKFSDLSDHNDTEEDFDLKITALNEEQRLRFESIQKEWAAMLDELEKQEKVKYDQMVKESNKKFEEEKSLIRQENNEKISELKKELMKKVEEEESSGLINLTEIKKANEQKLLVEEQNFKQKLDSLTDTLKSEVEKMEQENGQKIKEIKKLLEEENKKEIEDMKSQLQLNITKIEEVHANEIAMIKEAHKEKITELQDSLAKDGQEVKSQSNDDKSKTDEFQDELAKIQVLLKEETEKHQQLLNELNKLKENITSEKEVLLKLEEKSALAQTYYEEIQDEVDKTEGDLDLLRNEKSALISELNILKENINNGKSNLLKETKAASSPSKKVNFIHIGVNTEVYPVFNESSQTATEVKDVSCQIKEVDISKMDRYSQTYVEKKVETASVSCQVELMQFSTFTNKSETQQVQSDIVSANIEKSLYKTDATRMTVIKNPENENINLDILVNKVLENALSDINNKIEARLKSVEEQLSSVQKEFNPTSKRTNSNRNSPSKNVPTEVKSVSNAFHPTGYLGIGNSPVQNSATLIKAALSSPNNCSCEVGDIGSCQVMQDVKNSIYRLNDILSTSFVPSLGNNDVLPGYNYSTNNHSSALQSFYSQYRHLQEKQRITELKHKLQTGNTNHQASNITERSYFNDATRKESPLFSRALQPSSHSSANMSEDPISRARNLVLREQARSWKQQQQFLSSSDMQGFLPLDRNFNSSISDNISPSTSSRISSGFSENSSTFQFPFLKFDPDPETEYNEWMARLKTLQDKIRSHRLL</sequence>
<feature type="region of interest" description="Disordered" evidence="2">
    <location>
        <begin position="803"/>
        <end position="827"/>
    </location>
</feature>
<feature type="region of interest" description="Disordered" evidence="2">
    <location>
        <begin position="524"/>
        <end position="548"/>
    </location>
</feature>
<dbReference type="AlphaFoldDB" id="A0A8X6NPK7"/>
<feature type="compositionally biased region" description="Polar residues" evidence="2">
    <location>
        <begin position="288"/>
        <end position="297"/>
    </location>
</feature>
<keyword evidence="5" id="KW-1185">Reference proteome</keyword>
<dbReference type="OrthoDB" id="6344460at2759"/>
<dbReference type="InterPro" id="IPR036020">
    <property type="entry name" value="WW_dom_sf"/>
</dbReference>
<feature type="compositionally biased region" description="Basic and acidic residues" evidence="2">
    <location>
        <begin position="140"/>
        <end position="153"/>
    </location>
</feature>
<dbReference type="PANTHER" id="PTHR21715:SF0">
    <property type="entry name" value="RH04127P"/>
    <property type="match status" value="1"/>
</dbReference>